<protein>
    <submittedName>
        <fullName evidence="12">Transducin alpha subunit, putative</fullName>
    </submittedName>
</protein>
<dbReference type="InParanoid" id="A2E157"/>
<dbReference type="VEuPathDB" id="TrichDB:TVAG_389550"/>
<reference evidence="12" key="1">
    <citation type="submission" date="2006-10" db="EMBL/GenBank/DDBJ databases">
        <authorList>
            <person name="Amadeo P."/>
            <person name="Zhao Q."/>
            <person name="Wortman J."/>
            <person name="Fraser-Liggett C."/>
            <person name="Carlton J."/>
        </authorList>
    </citation>
    <scope>NUCLEOTIDE SEQUENCE</scope>
    <source>
        <strain evidence="12">G3</strain>
    </source>
</reference>
<feature type="binding site" evidence="9">
    <location>
        <begin position="331"/>
        <end position="334"/>
    </location>
    <ligand>
        <name>GTP</name>
        <dbReference type="ChEBI" id="CHEBI:37565"/>
    </ligand>
</feature>
<dbReference type="GO" id="GO:0001664">
    <property type="term" value="F:G protein-coupled receptor binding"/>
    <property type="evidence" value="ECO:0000318"/>
    <property type="project" value="GO_Central"/>
</dbReference>
<dbReference type="InterPro" id="IPR001019">
    <property type="entry name" value="Gprotein_alpha_su"/>
</dbReference>
<dbReference type="PRINTS" id="PR00318">
    <property type="entry name" value="GPROTEINA"/>
</dbReference>
<comment type="similarity">
    <text evidence="2">Belongs to the G-alpha family.</text>
</comment>
<evidence type="ECO:0000256" key="5">
    <source>
        <dbReference type="ARBA" id="ARBA00022741"/>
    </source>
</evidence>
<accession>A2E157</accession>
<feature type="binding site" evidence="9">
    <location>
        <position position="391"/>
    </location>
    <ligand>
        <name>GTP</name>
        <dbReference type="ChEBI" id="CHEBI:37565"/>
    </ligand>
</feature>
<evidence type="ECO:0000313" key="12">
    <source>
        <dbReference type="EMBL" id="EAY13558.1"/>
    </source>
</evidence>
<dbReference type="Gene3D" id="3.40.50.300">
    <property type="entry name" value="P-loop containing nucleotide triphosphate hydrolases"/>
    <property type="match status" value="1"/>
</dbReference>
<dbReference type="GO" id="GO:0046872">
    <property type="term" value="F:metal ion binding"/>
    <property type="evidence" value="ECO:0007669"/>
    <property type="project" value="UniProtKB-KW"/>
</dbReference>
<keyword evidence="8" id="KW-0807">Transducer</keyword>
<name>A2E157_TRIV3</name>
<feature type="compositionally biased region" description="Pro residues" evidence="11">
    <location>
        <begin position="43"/>
        <end position="80"/>
    </location>
</feature>
<evidence type="ECO:0000256" key="4">
    <source>
        <dbReference type="ARBA" id="ARBA00022723"/>
    </source>
</evidence>
<evidence type="ECO:0000256" key="8">
    <source>
        <dbReference type="ARBA" id="ARBA00023224"/>
    </source>
</evidence>
<dbReference type="eggNOG" id="KOG0082">
    <property type="taxonomic scope" value="Eukaryota"/>
</dbReference>
<dbReference type="GO" id="GO:0007188">
    <property type="term" value="P:adenylate cyclase-modulating G protein-coupled receptor signaling pathway"/>
    <property type="evidence" value="ECO:0000318"/>
    <property type="project" value="GO_Central"/>
</dbReference>
<dbReference type="AlphaFoldDB" id="A2E157"/>
<proteinExistence type="inferred from homology"/>
<dbReference type="PANTHER" id="PTHR10218:SF302">
    <property type="entry name" value="GUANINE NUCLEOTIDE-BINDING PROTEIN ALPHA-5 SUBUNIT"/>
    <property type="match status" value="1"/>
</dbReference>
<feature type="binding site" evidence="9">
    <location>
        <begin position="107"/>
        <end position="112"/>
    </location>
    <ligand>
        <name>GTP</name>
        <dbReference type="ChEBI" id="CHEBI:37565"/>
    </ligand>
</feature>
<dbReference type="GO" id="GO:0005737">
    <property type="term" value="C:cytoplasm"/>
    <property type="evidence" value="ECO:0000318"/>
    <property type="project" value="GO_Central"/>
</dbReference>
<keyword evidence="6 10" id="KW-0460">Magnesium</keyword>
<evidence type="ECO:0000256" key="10">
    <source>
        <dbReference type="PIRSR" id="PIRSR601019-2"/>
    </source>
</evidence>
<feature type="binding site" evidence="9">
    <location>
        <begin position="262"/>
        <end position="266"/>
    </location>
    <ligand>
        <name>GTP</name>
        <dbReference type="ChEBI" id="CHEBI:37565"/>
    </ligand>
</feature>
<feature type="binding site" evidence="9">
    <location>
        <begin position="237"/>
        <end position="243"/>
    </location>
    <ligand>
        <name>GTP</name>
        <dbReference type="ChEBI" id="CHEBI:37565"/>
    </ligand>
</feature>
<evidence type="ECO:0000256" key="7">
    <source>
        <dbReference type="ARBA" id="ARBA00023134"/>
    </source>
</evidence>
<reference evidence="12" key="2">
    <citation type="journal article" date="2007" name="Science">
        <title>Draft genome sequence of the sexually transmitted pathogen Trichomonas vaginalis.</title>
        <authorList>
            <person name="Carlton J.M."/>
            <person name="Hirt R.P."/>
            <person name="Silva J.C."/>
            <person name="Delcher A.L."/>
            <person name="Schatz M."/>
            <person name="Zhao Q."/>
            <person name="Wortman J.R."/>
            <person name="Bidwell S.L."/>
            <person name="Alsmark U.C.M."/>
            <person name="Besteiro S."/>
            <person name="Sicheritz-Ponten T."/>
            <person name="Noel C.J."/>
            <person name="Dacks J.B."/>
            <person name="Foster P.G."/>
            <person name="Simillion C."/>
            <person name="Van de Peer Y."/>
            <person name="Miranda-Saavedra D."/>
            <person name="Barton G.J."/>
            <person name="Westrop G.D."/>
            <person name="Mueller S."/>
            <person name="Dessi D."/>
            <person name="Fiori P.L."/>
            <person name="Ren Q."/>
            <person name="Paulsen I."/>
            <person name="Zhang H."/>
            <person name="Bastida-Corcuera F.D."/>
            <person name="Simoes-Barbosa A."/>
            <person name="Brown M.T."/>
            <person name="Hayes R.D."/>
            <person name="Mukherjee M."/>
            <person name="Okumura C.Y."/>
            <person name="Schneider R."/>
            <person name="Smith A.J."/>
            <person name="Vanacova S."/>
            <person name="Villalvazo M."/>
            <person name="Haas B.J."/>
            <person name="Pertea M."/>
            <person name="Feldblyum T.V."/>
            <person name="Utterback T.R."/>
            <person name="Shu C.L."/>
            <person name="Osoegawa K."/>
            <person name="de Jong P.J."/>
            <person name="Hrdy I."/>
            <person name="Horvathova L."/>
            <person name="Zubacova Z."/>
            <person name="Dolezal P."/>
            <person name="Malik S.B."/>
            <person name="Logsdon J.M. Jr."/>
            <person name="Henze K."/>
            <person name="Gupta A."/>
            <person name="Wang C.C."/>
            <person name="Dunne R.L."/>
            <person name="Upcroft J.A."/>
            <person name="Upcroft P."/>
            <person name="White O."/>
            <person name="Salzberg S.L."/>
            <person name="Tang P."/>
            <person name="Chiu C.-H."/>
            <person name="Lee Y.-S."/>
            <person name="Embley T.M."/>
            <person name="Coombs G.H."/>
            <person name="Mottram J.C."/>
            <person name="Tachezy J."/>
            <person name="Fraser-Liggett C.M."/>
            <person name="Johnson P.J."/>
        </authorList>
    </citation>
    <scope>NUCLEOTIDE SEQUENCE [LARGE SCALE GENOMIC DNA]</scope>
    <source>
        <strain evidence="12">G3</strain>
    </source>
</reference>
<feature type="binding site" evidence="10">
    <location>
        <position position="243"/>
    </location>
    <ligand>
        <name>Mg(2+)</name>
        <dbReference type="ChEBI" id="CHEBI:18420"/>
    </ligand>
</feature>
<dbReference type="FunFam" id="1.10.400.10:FF:000010">
    <property type="entry name" value="Guanine nucleotide-binding protein alpha-13 subunit"/>
    <property type="match status" value="1"/>
</dbReference>
<dbReference type="GO" id="GO:0005834">
    <property type="term" value="C:heterotrimeric G-protein complex"/>
    <property type="evidence" value="ECO:0000318"/>
    <property type="project" value="GO_Central"/>
</dbReference>
<dbReference type="OMA" id="DHVAKCW"/>
<dbReference type="InterPro" id="IPR027417">
    <property type="entry name" value="P-loop_NTPase"/>
</dbReference>
<keyword evidence="7 9" id="KW-0342">GTP-binding</keyword>
<keyword evidence="5 9" id="KW-0547">Nucleotide-binding</keyword>
<dbReference type="SUPFAM" id="SSF47895">
    <property type="entry name" value="Transducin (alpha subunit), insertion domain"/>
    <property type="match status" value="1"/>
</dbReference>
<comment type="subunit">
    <text evidence="3">G proteins are composed of 3 units; alpha, beta and gamma. The alpha chain contains the guanine nucleotide binding site.</text>
</comment>
<dbReference type="GO" id="GO:0031683">
    <property type="term" value="F:G-protein beta/gamma-subunit complex binding"/>
    <property type="evidence" value="ECO:0000318"/>
    <property type="project" value="GO_Central"/>
</dbReference>
<keyword evidence="4 10" id="KW-0479">Metal-binding</keyword>
<gene>
    <name evidence="12" type="ORF">TVAG_389550</name>
</gene>
<dbReference type="STRING" id="5722.A2E157"/>
<dbReference type="EMBL" id="DS113283">
    <property type="protein sequence ID" value="EAY13558.1"/>
    <property type="molecule type" value="Genomic_DNA"/>
</dbReference>
<dbReference type="VEuPathDB" id="TrichDB:TVAGG3_0938850"/>
<dbReference type="OrthoDB" id="5817230at2759"/>
<feature type="binding site" evidence="10">
    <location>
        <position position="111"/>
    </location>
    <ligand>
        <name>Mg(2+)</name>
        <dbReference type="ChEBI" id="CHEBI:18420"/>
    </ligand>
</feature>
<dbReference type="SUPFAM" id="SSF52540">
    <property type="entry name" value="P-loop containing nucleoside triphosphate hydrolases"/>
    <property type="match status" value="1"/>
</dbReference>
<evidence type="ECO:0000313" key="13">
    <source>
        <dbReference type="Proteomes" id="UP000001542"/>
    </source>
</evidence>
<dbReference type="GO" id="GO:0003924">
    <property type="term" value="F:GTPase activity"/>
    <property type="evidence" value="ECO:0000318"/>
    <property type="project" value="GO_Central"/>
</dbReference>
<dbReference type="Pfam" id="PF00503">
    <property type="entry name" value="G-alpha"/>
    <property type="match status" value="1"/>
</dbReference>
<dbReference type="InterPro" id="IPR011025">
    <property type="entry name" value="GproteinA_insert"/>
</dbReference>
<dbReference type="Gene3D" id="1.10.400.10">
    <property type="entry name" value="GI Alpha 1, domain 2-like"/>
    <property type="match status" value="1"/>
</dbReference>
<dbReference type="Proteomes" id="UP000001542">
    <property type="component" value="Unassembled WGS sequence"/>
</dbReference>
<organism evidence="12 13">
    <name type="scientific">Trichomonas vaginalis (strain ATCC PRA-98 / G3)</name>
    <dbReference type="NCBI Taxonomy" id="412133"/>
    <lineage>
        <taxon>Eukaryota</taxon>
        <taxon>Metamonada</taxon>
        <taxon>Parabasalia</taxon>
        <taxon>Trichomonadida</taxon>
        <taxon>Trichomonadidae</taxon>
        <taxon>Trichomonas</taxon>
    </lineage>
</organism>
<dbReference type="KEGG" id="tva:4771529"/>
<dbReference type="PANTHER" id="PTHR10218">
    <property type="entry name" value="GTP-BINDING PROTEIN ALPHA SUBUNIT"/>
    <property type="match status" value="1"/>
</dbReference>
<dbReference type="CDD" id="cd00066">
    <property type="entry name" value="G-alpha"/>
    <property type="match status" value="1"/>
</dbReference>
<evidence type="ECO:0000256" key="2">
    <source>
        <dbReference type="ARBA" id="ARBA00005804"/>
    </source>
</evidence>
<comment type="function">
    <text evidence="1">Guanine nucleotide-binding proteins (G proteins) are involved as modulators or transducers in various transmembrane signaling systems.</text>
</comment>
<keyword evidence="13" id="KW-1185">Reference proteome</keyword>
<evidence type="ECO:0000256" key="9">
    <source>
        <dbReference type="PIRSR" id="PIRSR601019-1"/>
    </source>
</evidence>
<dbReference type="PROSITE" id="PS51882">
    <property type="entry name" value="G_ALPHA"/>
    <property type="match status" value="1"/>
</dbReference>
<feature type="region of interest" description="Disordered" evidence="11">
    <location>
        <begin position="1"/>
        <end position="84"/>
    </location>
</feature>
<evidence type="ECO:0000256" key="6">
    <source>
        <dbReference type="ARBA" id="ARBA00022842"/>
    </source>
</evidence>
<evidence type="ECO:0000256" key="1">
    <source>
        <dbReference type="ARBA" id="ARBA00003069"/>
    </source>
</evidence>
<evidence type="ECO:0000256" key="3">
    <source>
        <dbReference type="ARBA" id="ARBA00011356"/>
    </source>
</evidence>
<evidence type="ECO:0000256" key="11">
    <source>
        <dbReference type="SAM" id="MobiDB-lite"/>
    </source>
</evidence>
<sequence>MGCGSSTPEEKVSKQSIETAPKAEQLKPAPAQNQPKKEDSTPKPAPPPPANPQPEPPKQAAPTPQPEPKPEPTPAPPPKPQQEKIVTKGVKDDSGDAYGLLLCGAGESGKTTFTRQLRIKYLDEFTSSERQNFVATMRGNMIEAMQTLLVWLERQRLELENEDLQDLAYEISQMDAFSCEFTEEIAEQLKELWQDGSIQEAFSHKDETIIPDHMDYFFNKIDKIVQEDFQPSDEDILKARIRTIGIDKVTINCDDALIRIYDVGGQKSERSKWEKCMSEVQGVIFCVSFAEFDKPMFESPEIPRIQDALSIFEQVTHKEKFQNAPFFVLCNKYDAFSDRIKNTDAFSKTFPQYQGNPHDPDECAKFMTELFLEKARPDVATRPINTYKLIALDSDNVVQTTNQICKYIREHYFE</sequence>
<dbReference type="SMR" id="A2E157"/>
<dbReference type="RefSeq" id="XP_001325781.1">
    <property type="nucleotide sequence ID" value="XM_001325746.1"/>
</dbReference>
<dbReference type="SMART" id="SM00275">
    <property type="entry name" value="G_alpha"/>
    <property type="match status" value="1"/>
</dbReference>
<dbReference type="GO" id="GO:0005525">
    <property type="term" value="F:GTP binding"/>
    <property type="evidence" value="ECO:0007669"/>
    <property type="project" value="UniProtKB-KW"/>
</dbReference>